<evidence type="ECO:0000256" key="2">
    <source>
        <dbReference type="SAM" id="MobiDB-lite"/>
    </source>
</evidence>
<feature type="region of interest" description="Disordered" evidence="2">
    <location>
        <begin position="320"/>
        <end position="361"/>
    </location>
</feature>
<proteinExistence type="predicted"/>
<dbReference type="RefSeq" id="XP_014178752.1">
    <property type="nucleotide sequence ID" value="XM_014323277.1"/>
</dbReference>
<feature type="coiled-coil region" evidence="1">
    <location>
        <begin position="96"/>
        <end position="137"/>
    </location>
</feature>
<evidence type="ECO:0000256" key="1">
    <source>
        <dbReference type="SAM" id="Coils"/>
    </source>
</evidence>
<reference evidence="3 4" key="1">
    <citation type="journal article" date="2012" name="Eukaryot. Cell">
        <title>Draft genome sequence of CBS 2479, the standard type strain of Trichosporon asahii.</title>
        <authorList>
            <person name="Yang R.Y."/>
            <person name="Li H.T."/>
            <person name="Zhu H."/>
            <person name="Zhou G.P."/>
            <person name="Wang M."/>
            <person name="Wang L."/>
        </authorList>
    </citation>
    <scope>NUCLEOTIDE SEQUENCE [LARGE SCALE GENOMIC DNA]</scope>
    <source>
        <strain evidence="4">ATCC 90039 / CBS 2479 / JCM 2466 / KCTC 7840 / NCYC 2677 / UAMH 7654</strain>
    </source>
</reference>
<name>J6EXY5_TRIAS</name>
<evidence type="ECO:0000313" key="3">
    <source>
        <dbReference type="EMBL" id="EJT47702.1"/>
    </source>
</evidence>
<comment type="caution">
    <text evidence="3">The sequence shown here is derived from an EMBL/GenBank/DDBJ whole genome shotgun (WGS) entry which is preliminary data.</text>
</comment>
<dbReference type="AlphaFoldDB" id="J6EXY5"/>
<evidence type="ECO:0000313" key="4">
    <source>
        <dbReference type="Proteomes" id="UP000002748"/>
    </source>
</evidence>
<dbReference type="Proteomes" id="UP000002748">
    <property type="component" value="Unassembled WGS sequence"/>
</dbReference>
<feature type="region of interest" description="Disordered" evidence="2">
    <location>
        <begin position="1"/>
        <end position="41"/>
    </location>
</feature>
<protein>
    <submittedName>
        <fullName evidence="3">Uncharacterized protein</fullName>
    </submittedName>
</protein>
<dbReference type="GeneID" id="25986992"/>
<keyword evidence="1" id="KW-0175">Coiled coil</keyword>
<feature type="compositionally biased region" description="Basic and acidic residues" evidence="2">
    <location>
        <begin position="321"/>
        <end position="331"/>
    </location>
</feature>
<sequence>MSSSGLSSQLTRPVTMSHHSGTVSETASSTSNPVATPKADASAPALEALVHELRQFREDFAPRADELNPYDLPSTASPSPHDRALLVQVQQQALQLAAAEYQLLSAKRDAKDLRSALDEANADKARLQRQLALNTSAKSEIATMDVVQKEFTKLKQYLDFRLEHFIGQFSTSTPSRASSSAPVSSPTAFVATKGSPLKTQATATRQPLLHDWRFETTTSQTPHRLDHPDDCNCSVACLQWGEVSAAETAIMGKEALHGNPSSYSNYMSPISAAILKGNHDGQNCHCIICMQWSTPPSPAHCGSSSGYACSGFGCRSTRAQTTDKADREGRPSHSVKSSIHSSHSTSNAPFNSRLGQPSGKAFGNDSHSIMLNYMLNSNAGSPAGSVNRVSTRSRANSSAAVSSWTPAKAPSVCPPPSSARWPTSLMYA</sequence>
<dbReference type="KEGG" id="tasa:A1Q1_03479"/>
<feature type="compositionally biased region" description="Polar residues" evidence="2">
    <location>
        <begin position="1"/>
        <end position="34"/>
    </location>
</feature>
<accession>J6EXY5</accession>
<dbReference type="HOGENOM" id="CLU_641216_0_0_1"/>
<feature type="region of interest" description="Disordered" evidence="2">
    <location>
        <begin position="381"/>
        <end position="428"/>
    </location>
</feature>
<dbReference type="EMBL" id="ALBS01000233">
    <property type="protein sequence ID" value="EJT47702.1"/>
    <property type="molecule type" value="Genomic_DNA"/>
</dbReference>
<gene>
    <name evidence="3" type="ORF">A1Q1_03479</name>
</gene>
<dbReference type="VEuPathDB" id="FungiDB:A1Q1_03479"/>
<feature type="compositionally biased region" description="Low complexity" evidence="2">
    <location>
        <begin position="332"/>
        <end position="346"/>
    </location>
</feature>
<feature type="compositionally biased region" description="Low complexity" evidence="2">
    <location>
        <begin position="385"/>
        <end position="403"/>
    </location>
</feature>
<organism evidence="3 4">
    <name type="scientific">Trichosporon asahii var. asahii (strain ATCC 90039 / CBS 2479 / JCM 2466 / KCTC 7840 / NBRC 103889/ NCYC 2677 / UAMH 7654)</name>
    <name type="common">Yeast</name>
    <dbReference type="NCBI Taxonomy" id="1186058"/>
    <lineage>
        <taxon>Eukaryota</taxon>
        <taxon>Fungi</taxon>
        <taxon>Dikarya</taxon>
        <taxon>Basidiomycota</taxon>
        <taxon>Agaricomycotina</taxon>
        <taxon>Tremellomycetes</taxon>
        <taxon>Trichosporonales</taxon>
        <taxon>Trichosporonaceae</taxon>
        <taxon>Trichosporon</taxon>
    </lineage>
</organism>